<feature type="region of interest" description="Disordered" evidence="1">
    <location>
        <begin position="1"/>
        <end position="22"/>
    </location>
</feature>
<sequence length="76" mass="8651">MVTADRKTESDDGGEGDTMVDYDGDYDRVARQIMDSDDPEILFANRCSIGDYVKHRVLINVSDYGSKILMEKAKKW</sequence>
<gene>
    <name evidence="2" type="ORF">E3N88_08124</name>
</gene>
<evidence type="ECO:0000256" key="1">
    <source>
        <dbReference type="SAM" id="MobiDB-lite"/>
    </source>
</evidence>
<feature type="compositionally biased region" description="Acidic residues" evidence="1">
    <location>
        <begin position="11"/>
        <end position="22"/>
    </location>
</feature>
<keyword evidence="3" id="KW-1185">Reference proteome</keyword>
<dbReference type="AlphaFoldDB" id="A0A5N6PFB7"/>
<dbReference type="Proteomes" id="UP000326396">
    <property type="component" value="Linkage Group LG12"/>
</dbReference>
<evidence type="ECO:0000313" key="2">
    <source>
        <dbReference type="EMBL" id="KAD6453419.1"/>
    </source>
</evidence>
<evidence type="ECO:0000313" key="3">
    <source>
        <dbReference type="Proteomes" id="UP000326396"/>
    </source>
</evidence>
<proteinExistence type="predicted"/>
<accession>A0A5N6PFB7</accession>
<protein>
    <submittedName>
        <fullName evidence="2">Uncharacterized protein</fullName>
    </submittedName>
</protein>
<reference evidence="2 3" key="1">
    <citation type="submission" date="2019-05" db="EMBL/GenBank/DDBJ databases">
        <title>Mikania micrantha, genome provides insights into the molecular mechanism of rapid growth.</title>
        <authorList>
            <person name="Liu B."/>
        </authorList>
    </citation>
    <scope>NUCLEOTIDE SEQUENCE [LARGE SCALE GENOMIC DNA]</scope>
    <source>
        <strain evidence="2">NLD-2019</strain>
        <tissue evidence="2">Leaf</tissue>
    </source>
</reference>
<name>A0A5N6PFB7_9ASTR</name>
<feature type="compositionally biased region" description="Basic and acidic residues" evidence="1">
    <location>
        <begin position="1"/>
        <end position="10"/>
    </location>
</feature>
<comment type="caution">
    <text evidence="2">The sequence shown here is derived from an EMBL/GenBank/DDBJ whole genome shotgun (WGS) entry which is preliminary data.</text>
</comment>
<organism evidence="2 3">
    <name type="scientific">Mikania micrantha</name>
    <name type="common">bitter vine</name>
    <dbReference type="NCBI Taxonomy" id="192012"/>
    <lineage>
        <taxon>Eukaryota</taxon>
        <taxon>Viridiplantae</taxon>
        <taxon>Streptophyta</taxon>
        <taxon>Embryophyta</taxon>
        <taxon>Tracheophyta</taxon>
        <taxon>Spermatophyta</taxon>
        <taxon>Magnoliopsida</taxon>
        <taxon>eudicotyledons</taxon>
        <taxon>Gunneridae</taxon>
        <taxon>Pentapetalae</taxon>
        <taxon>asterids</taxon>
        <taxon>campanulids</taxon>
        <taxon>Asterales</taxon>
        <taxon>Asteraceae</taxon>
        <taxon>Asteroideae</taxon>
        <taxon>Heliantheae alliance</taxon>
        <taxon>Eupatorieae</taxon>
        <taxon>Mikania</taxon>
    </lineage>
</organism>
<dbReference type="EMBL" id="SZYD01000004">
    <property type="protein sequence ID" value="KAD6453419.1"/>
    <property type="molecule type" value="Genomic_DNA"/>
</dbReference>